<protein>
    <submittedName>
        <fullName evidence="1">Uncharacterized protein</fullName>
    </submittedName>
</protein>
<evidence type="ECO:0000313" key="1">
    <source>
        <dbReference type="EMBL" id="RPB27615.1"/>
    </source>
</evidence>
<dbReference type="InParanoid" id="A0A3N4MEX3"/>
<dbReference type="Proteomes" id="UP000267821">
    <property type="component" value="Unassembled WGS sequence"/>
</dbReference>
<proteinExistence type="predicted"/>
<organism evidence="1 2">
    <name type="scientific">Terfezia boudieri ATCC MYA-4762</name>
    <dbReference type="NCBI Taxonomy" id="1051890"/>
    <lineage>
        <taxon>Eukaryota</taxon>
        <taxon>Fungi</taxon>
        <taxon>Dikarya</taxon>
        <taxon>Ascomycota</taxon>
        <taxon>Pezizomycotina</taxon>
        <taxon>Pezizomycetes</taxon>
        <taxon>Pezizales</taxon>
        <taxon>Pezizaceae</taxon>
        <taxon>Terfezia</taxon>
    </lineage>
</organism>
<evidence type="ECO:0000313" key="2">
    <source>
        <dbReference type="Proteomes" id="UP000267821"/>
    </source>
</evidence>
<accession>A0A3N4MEX3</accession>
<keyword evidence="2" id="KW-1185">Reference proteome</keyword>
<reference evidence="1 2" key="1">
    <citation type="journal article" date="2018" name="Nat. Ecol. Evol.">
        <title>Pezizomycetes genomes reveal the molecular basis of ectomycorrhizal truffle lifestyle.</title>
        <authorList>
            <person name="Murat C."/>
            <person name="Payen T."/>
            <person name="Noel B."/>
            <person name="Kuo A."/>
            <person name="Morin E."/>
            <person name="Chen J."/>
            <person name="Kohler A."/>
            <person name="Krizsan K."/>
            <person name="Balestrini R."/>
            <person name="Da Silva C."/>
            <person name="Montanini B."/>
            <person name="Hainaut M."/>
            <person name="Levati E."/>
            <person name="Barry K.W."/>
            <person name="Belfiori B."/>
            <person name="Cichocki N."/>
            <person name="Clum A."/>
            <person name="Dockter R.B."/>
            <person name="Fauchery L."/>
            <person name="Guy J."/>
            <person name="Iotti M."/>
            <person name="Le Tacon F."/>
            <person name="Lindquist E.A."/>
            <person name="Lipzen A."/>
            <person name="Malagnac F."/>
            <person name="Mello A."/>
            <person name="Molinier V."/>
            <person name="Miyauchi S."/>
            <person name="Poulain J."/>
            <person name="Riccioni C."/>
            <person name="Rubini A."/>
            <person name="Sitrit Y."/>
            <person name="Splivallo R."/>
            <person name="Traeger S."/>
            <person name="Wang M."/>
            <person name="Zifcakova L."/>
            <person name="Wipf D."/>
            <person name="Zambonelli A."/>
            <person name="Paolocci F."/>
            <person name="Nowrousian M."/>
            <person name="Ottonello S."/>
            <person name="Baldrian P."/>
            <person name="Spatafora J.W."/>
            <person name="Henrissat B."/>
            <person name="Nagy L.G."/>
            <person name="Aury J.M."/>
            <person name="Wincker P."/>
            <person name="Grigoriev I.V."/>
            <person name="Bonfante P."/>
            <person name="Martin F.M."/>
        </authorList>
    </citation>
    <scope>NUCLEOTIDE SEQUENCE [LARGE SCALE GENOMIC DNA]</scope>
    <source>
        <strain evidence="1 2">ATCC MYA-4762</strain>
    </source>
</reference>
<feature type="non-terminal residue" evidence="1">
    <location>
        <position position="1"/>
    </location>
</feature>
<name>A0A3N4MEX3_9PEZI</name>
<dbReference type="EMBL" id="ML121531">
    <property type="protein sequence ID" value="RPB27615.1"/>
    <property type="molecule type" value="Genomic_DNA"/>
</dbReference>
<dbReference type="AlphaFoldDB" id="A0A3N4MEX3"/>
<gene>
    <name evidence="1" type="ORF">L211DRAFT_834473</name>
</gene>
<sequence length="56" mass="6552">KRLGRYELILNCKKLRLTSDHSLLRILLIAHKSELPPKISTDKFSKCLDQLNVMFL</sequence>